<dbReference type="PANTHER" id="PTHR24269:SF16">
    <property type="entry name" value="PROTEIN SLG1"/>
    <property type="match status" value="1"/>
</dbReference>
<dbReference type="InterPro" id="IPR002889">
    <property type="entry name" value="WSC_carb-bd"/>
</dbReference>
<sequence length="321" mass="35101">MMGRIFKSVLTSTLLLTVVAAGGGFTPHPFNIFSRFQLLPQSPPSSPHPHDLTSRAVAPSPNPPSGWTYIGCYTDSSSGSDSRTLRRYFEDSINLYNGADTNLFDTNSASACIDFCRTRGFNYAGMEYFFQCFCSNHIQSPGARVPDSECTAPCRGNDAEACGGDNRLTIYWNGLPFRYAQPPASLPAGWEYAGCWTNGENSLATLRNGYFLRSSPHNMNAEICIGVCAQRGYKVAGTHEMECFCSNEISSPGRLAILPCVQPCPERREEACGGTMKLSIYRVKAQVCGFSDSRVLCVLCSGDVSCSLFSLWISPVFLSYL</sequence>
<keyword evidence="6" id="KW-0325">Glycoprotein</keyword>
<evidence type="ECO:0000256" key="1">
    <source>
        <dbReference type="ARBA" id="ARBA00004167"/>
    </source>
</evidence>
<dbReference type="Proteomes" id="UP000240883">
    <property type="component" value="Unassembled WGS sequence"/>
</dbReference>
<dbReference type="EMBL" id="KZ678139">
    <property type="protein sequence ID" value="PSN63691.1"/>
    <property type="molecule type" value="Genomic_DNA"/>
</dbReference>
<dbReference type="InterPro" id="IPR051836">
    <property type="entry name" value="Kremen_rcpt"/>
</dbReference>
<evidence type="ECO:0000313" key="9">
    <source>
        <dbReference type="EMBL" id="PSN63691.1"/>
    </source>
</evidence>
<feature type="domain" description="WSC" evidence="8">
    <location>
        <begin position="189"/>
        <end position="284"/>
    </location>
</feature>
<evidence type="ECO:0000259" key="8">
    <source>
        <dbReference type="PROSITE" id="PS51212"/>
    </source>
</evidence>
<comment type="subcellular location">
    <subcellularLocation>
        <location evidence="1">Membrane</location>
        <topology evidence="1">Single-pass membrane protein</topology>
    </subcellularLocation>
</comment>
<name>A0A2T2NE24_CORCC</name>
<accession>A0A2T2NE24</accession>
<keyword evidence="4" id="KW-1133">Transmembrane helix</keyword>
<gene>
    <name evidence="9" type="ORF">BS50DRAFT_86634</name>
</gene>
<dbReference type="AlphaFoldDB" id="A0A2T2NE24"/>
<dbReference type="PANTHER" id="PTHR24269">
    <property type="entry name" value="KREMEN PROTEIN"/>
    <property type="match status" value="1"/>
</dbReference>
<protein>
    <submittedName>
        <fullName evidence="9">WSC-domain-containing protein</fullName>
    </submittedName>
</protein>
<evidence type="ECO:0000256" key="5">
    <source>
        <dbReference type="ARBA" id="ARBA00023136"/>
    </source>
</evidence>
<evidence type="ECO:0000256" key="6">
    <source>
        <dbReference type="ARBA" id="ARBA00023180"/>
    </source>
</evidence>
<evidence type="ECO:0000256" key="2">
    <source>
        <dbReference type="ARBA" id="ARBA00022692"/>
    </source>
</evidence>
<keyword evidence="3 7" id="KW-0732">Signal</keyword>
<feature type="domain" description="WSC" evidence="8">
    <location>
        <begin position="66"/>
        <end position="174"/>
    </location>
</feature>
<evidence type="ECO:0000256" key="4">
    <source>
        <dbReference type="ARBA" id="ARBA00022989"/>
    </source>
</evidence>
<feature type="signal peptide" evidence="7">
    <location>
        <begin position="1"/>
        <end position="21"/>
    </location>
</feature>
<feature type="chain" id="PRO_5015740917" evidence="7">
    <location>
        <begin position="22"/>
        <end position="321"/>
    </location>
</feature>
<evidence type="ECO:0000313" key="10">
    <source>
        <dbReference type="Proteomes" id="UP000240883"/>
    </source>
</evidence>
<dbReference type="GO" id="GO:0005886">
    <property type="term" value="C:plasma membrane"/>
    <property type="evidence" value="ECO:0007669"/>
    <property type="project" value="TreeGrafter"/>
</dbReference>
<reference evidence="9 10" key="1">
    <citation type="journal article" date="2018" name="Front. Microbiol.">
        <title>Genome-Wide Analysis of Corynespora cassiicola Leaf Fall Disease Putative Effectors.</title>
        <authorList>
            <person name="Lopez D."/>
            <person name="Ribeiro S."/>
            <person name="Label P."/>
            <person name="Fumanal B."/>
            <person name="Venisse J.S."/>
            <person name="Kohler A."/>
            <person name="de Oliveira R.R."/>
            <person name="Labutti K."/>
            <person name="Lipzen A."/>
            <person name="Lail K."/>
            <person name="Bauer D."/>
            <person name="Ohm R.A."/>
            <person name="Barry K.W."/>
            <person name="Spatafora J."/>
            <person name="Grigoriev I.V."/>
            <person name="Martin F.M."/>
            <person name="Pujade-Renaud V."/>
        </authorList>
    </citation>
    <scope>NUCLEOTIDE SEQUENCE [LARGE SCALE GENOMIC DNA]</scope>
    <source>
        <strain evidence="9 10">Philippines</strain>
    </source>
</reference>
<keyword evidence="2" id="KW-0812">Transmembrane</keyword>
<keyword evidence="5" id="KW-0472">Membrane</keyword>
<dbReference type="SMART" id="SM00321">
    <property type="entry name" value="WSC"/>
    <property type="match status" value="2"/>
</dbReference>
<evidence type="ECO:0000256" key="3">
    <source>
        <dbReference type="ARBA" id="ARBA00022729"/>
    </source>
</evidence>
<keyword evidence="10" id="KW-1185">Reference proteome</keyword>
<dbReference type="Pfam" id="PF01822">
    <property type="entry name" value="WSC"/>
    <property type="match status" value="2"/>
</dbReference>
<dbReference type="OrthoDB" id="2019572at2759"/>
<proteinExistence type="predicted"/>
<dbReference type="PROSITE" id="PS51212">
    <property type="entry name" value="WSC"/>
    <property type="match status" value="2"/>
</dbReference>
<organism evidence="9 10">
    <name type="scientific">Corynespora cassiicola Philippines</name>
    <dbReference type="NCBI Taxonomy" id="1448308"/>
    <lineage>
        <taxon>Eukaryota</taxon>
        <taxon>Fungi</taxon>
        <taxon>Dikarya</taxon>
        <taxon>Ascomycota</taxon>
        <taxon>Pezizomycotina</taxon>
        <taxon>Dothideomycetes</taxon>
        <taxon>Pleosporomycetidae</taxon>
        <taxon>Pleosporales</taxon>
        <taxon>Corynesporascaceae</taxon>
        <taxon>Corynespora</taxon>
    </lineage>
</organism>
<dbReference type="STRING" id="1448308.A0A2T2NE24"/>
<evidence type="ECO:0000256" key="7">
    <source>
        <dbReference type="SAM" id="SignalP"/>
    </source>
</evidence>